<dbReference type="Pfam" id="PF16197">
    <property type="entry name" value="KAsynt_C_assoc"/>
    <property type="match status" value="1"/>
</dbReference>
<dbReference type="Pfam" id="PF00109">
    <property type="entry name" value="ketoacyl-synt"/>
    <property type="match status" value="1"/>
</dbReference>
<dbReference type="GO" id="GO:1901336">
    <property type="term" value="P:lactone biosynthetic process"/>
    <property type="evidence" value="ECO:0007669"/>
    <property type="project" value="UniProtKB-ARBA"/>
</dbReference>
<dbReference type="Gene3D" id="3.40.50.720">
    <property type="entry name" value="NAD(P)-binding Rossmann-like Domain"/>
    <property type="match status" value="1"/>
</dbReference>
<dbReference type="InterPro" id="IPR049900">
    <property type="entry name" value="PKS_mFAS_DH"/>
</dbReference>
<dbReference type="Pfam" id="PF00698">
    <property type="entry name" value="Acyl_transf_1"/>
    <property type="match status" value="1"/>
</dbReference>
<protein>
    <recommendedName>
        <fullName evidence="14">Polyketide synthase</fullName>
    </recommendedName>
</protein>
<dbReference type="InterPro" id="IPR050091">
    <property type="entry name" value="PKS_NRPS_Biosynth_Enz"/>
</dbReference>
<evidence type="ECO:0000256" key="5">
    <source>
        <dbReference type="ARBA" id="ARBA00023002"/>
    </source>
</evidence>
<evidence type="ECO:0000259" key="10">
    <source>
        <dbReference type="PROSITE" id="PS52004"/>
    </source>
</evidence>
<accession>A0AAJ0FTG3</accession>
<keyword evidence="4" id="KW-0521">NADP</keyword>
<dbReference type="InterPro" id="IPR042104">
    <property type="entry name" value="PKS_dehydratase_sf"/>
</dbReference>
<sequence>MAIAGGSNLILYPSSSIGLSTVGLTGPNGTSFSFDARAEGYGRGEGVGCIILKLLSDAIRDNDPIRAVIRETGMNQDGFTPTITSPSSEAQQDLIRSCYERAGLDPLETTYTECHGTGTIAGDTIELTALGDIFSAGRSANDPLYVGSIKANFGHTEATSGIAAIIKVVQMLQNDAIPPQALFSQPNPRISFQTLNIKVPTSLIPWPDHRLRRVSVNNFGAGGSNTHAIIESAAYHVQPESRQIMAPKGPGYTHNGGTDTNGVNGNGVETSKCNGNIIAHTEGLDPACASLASSLDHNDSNVTRGGKGFNIDVADGQIDGNQRKQSNCTDDSQVSDEFELIDLDHHALHVNGGQIKCLQTESEILEGSTRCFLLPISAKHESGVQQVARSLKDYLDLFDCDDHKRMQDLIFTLSIRRSKLPWRTFVSAGSISDLQRSLENPNASGISATSSHVSRLGFVFTGQGAHWSGMGRELVAAYPVFRDTMLHAESYIQSLGAEWSVLDEISRDDTTSRLDQPFLSFPCTVIVQLALVNLLKAWGITPVAVTGHSSGEIAAAYAADYLSSEEAVAIAYWRGKTTFEYVQAGRIQGGMMAMGIGFEDAQSYLADLKTGSASVACVNSPRSVTIAGDVTALEEIEARATAKQIFNRRLKVPAAYHSSQMECLSDQYGKQLRRHLQDTRPCQGNILFASPVTGAIEKDHARIRSPTHWIRNMVQVVQFHDALTSLISSGIGNQTTVDVLIEIGPHGALQGPVRQILADPSLNLGKVTVDKTLERGKNAVQSMLDIAGRLFIKGFPMQFESINFPQGLQGLQVVTDLPLYPWDHTTSFSALSSRAKEALNRKQPPHDLLGVKSEQTGSWPQIWRNVIRTDNLPWLQHHKVQSEIIFPAAGMVTMAMDAMRQLDLEETRSSQGYRISDLELYNGVVVPSSSSGLDFRLVMQDQSEHILGTSNFKEFTFQSRDAEDNWKGHCSGKVENFDKTPEPTIDKSQSVSDLTPINIEQFYLLMQDVGPQFGPSFQNISFIAGGQNRAMAIITVPDIDPMLPDPYQSDYWIHPTVLDACLQVAWAAVPREVMDSLGTCVPRFVESIYVASHAKDLSPGAKIKVLAALDAVIHQEFQVSIHAFLQDEGETLIMQTEALRVCSLSPSTSSGAVDNTMILKPEWRGAETNLEDLLGWGVFNNRAASCDCETILLSLSTARNPSGDNETALAEAISNSTGAKVDVGRLGMQPIQGKVCVILETSKEQILSRLSAEDFALLKATLLKADGVLWVSQEDSSSAVSPEASVHIGLLRTLRQEEKSKKYVSLVVSTNDICFDQEAIKAICDTFRRTVGSSEQNDHNYEVFHKSGQNLSLAYEGDLSLNEEYAVLAGQRQARGTRPWSSDDYMCLTIQVPGMLDSLEFQQCDMATKCVPFANDMVEIVPRAFGVNFRDVLVAMGEMKENWMGFECAGYVSRAGSKVPQDMSVGSRVCCIMQTGHWGNIVRVPWTSVVPIPELMNFELAASIPMCFTTAYYSLVTVGQLEADEAVLIHAAAGGTGQAAITIAQSLGADVFATVGSEEKRAFLMETYKLPGDRIFSSRNADFRQQVMRATGGKGVDVVLNSLAGPLLQSSWECLAECGRLIELGKRDARRAKALQMGMFAKPASYIAVDIVQLGIHKPRALQRVFKKVMTMLDKKEILHRIPLLSYGMGDLKKTFRLLQSGKHIGKAVVNVEHDEEIQTILSRGNVVLRPDATYLIVGGVGGLGLEIAKWMSARGAKHVALMSRHAAVSDNALFRDEFRDRGTEIHFISCDVTNMDALAEAISTHPLRFPIQGVIQAAAVLRDTIFENMTHQQWLETLRPKVEGTRNLDKQFQQSSLDFFVILSSATAVVGNAGQANYTAGGTYQDALAQLRISLGLPAVSINLGAVLSAGLAARSGIASRLGKSGFRSHEISEVLRLVELAVRHPFYGQMVSGIKPWSSVGEFSWRLESRFEGLRIEGLRIEGDESATAESGEAAAASLKHRLSSMSETESTDVLVHELTSRLADIFGRQPSSFDVSASLSSYGVDSLVAVELRNWITSNVTSNASVFDITQSASITDLAKKLAIKYGQK</sequence>
<dbReference type="EMBL" id="JASWJB010000415">
    <property type="protein sequence ID" value="KAK2590623.1"/>
    <property type="molecule type" value="Genomic_DNA"/>
</dbReference>
<dbReference type="SUPFAM" id="SSF47336">
    <property type="entry name" value="ACP-like"/>
    <property type="match status" value="1"/>
</dbReference>
<dbReference type="Gene3D" id="1.10.1200.10">
    <property type="entry name" value="ACP-like"/>
    <property type="match status" value="1"/>
</dbReference>
<dbReference type="SMART" id="SM00822">
    <property type="entry name" value="PKS_KR"/>
    <property type="match status" value="1"/>
</dbReference>
<keyword evidence="2" id="KW-0597">Phosphoprotein</keyword>
<dbReference type="InterPro" id="IPR014030">
    <property type="entry name" value="Ketoacyl_synth_N"/>
</dbReference>
<proteinExistence type="predicted"/>
<dbReference type="InterPro" id="IPR016035">
    <property type="entry name" value="Acyl_Trfase/lysoPLipase"/>
</dbReference>
<dbReference type="CDD" id="cd00833">
    <property type="entry name" value="PKS"/>
    <property type="match status" value="1"/>
</dbReference>
<dbReference type="InterPro" id="IPR001227">
    <property type="entry name" value="Ac_transferase_dom_sf"/>
</dbReference>
<dbReference type="Pfam" id="PF21089">
    <property type="entry name" value="PKS_DH_N"/>
    <property type="match status" value="1"/>
</dbReference>
<dbReference type="InterPro" id="IPR020807">
    <property type="entry name" value="PKS_DH"/>
</dbReference>
<dbReference type="GO" id="GO:0031177">
    <property type="term" value="F:phosphopantetheine binding"/>
    <property type="evidence" value="ECO:0007669"/>
    <property type="project" value="InterPro"/>
</dbReference>
<comment type="caution">
    <text evidence="12">The sequence shown here is derived from an EMBL/GenBank/DDBJ whole genome shotgun (WGS) entry which is preliminary data.</text>
</comment>
<dbReference type="Proteomes" id="UP001251528">
    <property type="component" value="Unassembled WGS sequence"/>
</dbReference>
<dbReference type="GO" id="GO:0006633">
    <property type="term" value="P:fatty acid biosynthetic process"/>
    <property type="evidence" value="ECO:0007669"/>
    <property type="project" value="TreeGrafter"/>
</dbReference>
<dbReference type="SMART" id="SM00826">
    <property type="entry name" value="PKS_DH"/>
    <property type="match status" value="1"/>
</dbReference>
<keyword evidence="5" id="KW-0560">Oxidoreductase</keyword>
<dbReference type="SUPFAM" id="SSF55048">
    <property type="entry name" value="Probable ACP-binding domain of malonyl-CoA ACP transacylase"/>
    <property type="match status" value="1"/>
</dbReference>
<dbReference type="InterPro" id="IPR032821">
    <property type="entry name" value="PKS_assoc"/>
</dbReference>
<dbReference type="Gene3D" id="3.30.70.3290">
    <property type="match status" value="1"/>
</dbReference>
<dbReference type="PANTHER" id="PTHR43775:SF29">
    <property type="entry name" value="ASPERFURANONE POLYKETIDE SYNTHASE AFOG-RELATED"/>
    <property type="match status" value="1"/>
</dbReference>
<dbReference type="Gene3D" id="3.90.180.10">
    <property type="entry name" value="Medium-chain alcohol dehydrogenases, catalytic domain"/>
    <property type="match status" value="1"/>
</dbReference>
<dbReference type="Gene3D" id="3.40.366.10">
    <property type="entry name" value="Malonyl-Coenzyme A Acyl Carrier Protein, domain 2"/>
    <property type="match status" value="1"/>
</dbReference>
<dbReference type="GO" id="GO:0030639">
    <property type="term" value="P:polyketide biosynthetic process"/>
    <property type="evidence" value="ECO:0007669"/>
    <property type="project" value="UniProtKB-ARBA"/>
</dbReference>
<dbReference type="Pfam" id="PF23114">
    <property type="entry name" value="NAD-bd_HRPKS_sdrA"/>
    <property type="match status" value="1"/>
</dbReference>
<organism evidence="12 13">
    <name type="scientific">Conoideocrella luteorostrata</name>
    <dbReference type="NCBI Taxonomy" id="1105319"/>
    <lineage>
        <taxon>Eukaryota</taxon>
        <taxon>Fungi</taxon>
        <taxon>Dikarya</taxon>
        <taxon>Ascomycota</taxon>
        <taxon>Pezizomycotina</taxon>
        <taxon>Sordariomycetes</taxon>
        <taxon>Hypocreomycetidae</taxon>
        <taxon>Hypocreales</taxon>
        <taxon>Clavicipitaceae</taxon>
        <taxon>Conoideocrella</taxon>
    </lineage>
</organism>
<dbReference type="SUPFAM" id="SSF50129">
    <property type="entry name" value="GroES-like"/>
    <property type="match status" value="1"/>
</dbReference>
<dbReference type="InterPro" id="IPR049552">
    <property type="entry name" value="PKS_DH_N"/>
</dbReference>
<dbReference type="InterPro" id="IPR016036">
    <property type="entry name" value="Malonyl_transacylase_ACP-bd"/>
</dbReference>
<dbReference type="GO" id="GO:0004312">
    <property type="term" value="F:fatty acid synthase activity"/>
    <property type="evidence" value="ECO:0007669"/>
    <property type="project" value="TreeGrafter"/>
</dbReference>
<dbReference type="InterPro" id="IPR056501">
    <property type="entry name" value="NAD-bd_HRPKS_sdrA"/>
</dbReference>
<dbReference type="SMART" id="SM00825">
    <property type="entry name" value="PKS_KS"/>
    <property type="match status" value="1"/>
</dbReference>
<feature type="active site" description="Proton donor; for dehydratase activity" evidence="8">
    <location>
        <position position="1059"/>
    </location>
</feature>
<dbReference type="Pfam" id="PF02801">
    <property type="entry name" value="Ketoacyl-synt_C"/>
    <property type="match status" value="1"/>
</dbReference>
<gene>
    <name evidence="12" type="ORF">QQS21_011689</name>
</gene>
<dbReference type="InterPro" id="IPR020806">
    <property type="entry name" value="PKS_PP-bd"/>
</dbReference>
<dbReference type="InterPro" id="IPR049551">
    <property type="entry name" value="PKS_DH_C"/>
</dbReference>
<evidence type="ECO:0000256" key="1">
    <source>
        <dbReference type="ARBA" id="ARBA00022450"/>
    </source>
</evidence>
<dbReference type="FunFam" id="3.40.50.720:FF:000209">
    <property type="entry name" value="Polyketide synthase Pks12"/>
    <property type="match status" value="1"/>
</dbReference>
<dbReference type="SUPFAM" id="SSF53901">
    <property type="entry name" value="Thiolase-like"/>
    <property type="match status" value="1"/>
</dbReference>
<dbReference type="PROSITE" id="PS50075">
    <property type="entry name" value="CARRIER"/>
    <property type="match status" value="1"/>
</dbReference>
<evidence type="ECO:0000313" key="12">
    <source>
        <dbReference type="EMBL" id="KAK2590623.1"/>
    </source>
</evidence>
<dbReference type="Pfam" id="PF23297">
    <property type="entry name" value="ACP_SdgA_C"/>
    <property type="match status" value="1"/>
</dbReference>
<dbReference type="InterPro" id="IPR014043">
    <property type="entry name" value="Acyl_transferase_dom"/>
</dbReference>
<dbReference type="Pfam" id="PF22621">
    <property type="entry name" value="CurL-like_PKS_C"/>
    <property type="match status" value="1"/>
</dbReference>
<dbReference type="InterPro" id="IPR057326">
    <property type="entry name" value="KR_dom"/>
</dbReference>
<dbReference type="InterPro" id="IPR036736">
    <property type="entry name" value="ACP-like_sf"/>
</dbReference>
<keyword evidence="6" id="KW-0511">Multifunctional enzyme</keyword>
<dbReference type="SMART" id="SM00829">
    <property type="entry name" value="PKS_ER"/>
    <property type="match status" value="1"/>
</dbReference>
<dbReference type="PROSITE" id="PS52019">
    <property type="entry name" value="PKS_MFAS_DH"/>
    <property type="match status" value="1"/>
</dbReference>
<evidence type="ECO:0000256" key="4">
    <source>
        <dbReference type="ARBA" id="ARBA00022857"/>
    </source>
</evidence>
<feature type="domain" description="Ketosynthase family 3 (KS3)" evidence="10">
    <location>
        <begin position="1"/>
        <end position="232"/>
    </location>
</feature>
<keyword evidence="3" id="KW-0808">Transferase</keyword>
<evidence type="ECO:0000256" key="3">
    <source>
        <dbReference type="ARBA" id="ARBA00022679"/>
    </source>
</evidence>
<dbReference type="Pfam" id="PF00107">
    <property type="entry name" value="ADH_zinc_N"/>
    <property type="match status" value="1"/>
</dbReference>
<reference evidence="12" key="1">
    <citation type="submission" date="2023-06" db="EMBL/GenBank/DDBJ databases">
        <title>Conoideocrella luteorostrata (Hypocreales: Clavicipitaceae), a potential biocontrol fungus for elongate hemlock scale in United States Christmas tree production areas.</title>
        <authorList>
            <person name="Barrett H."/>
            <person name="Lovett B."/>
            <person name="Macias A.M."/>
            <person name="Stajich J.E."/>
            <person name="Kasson M.T."/>
        </authorList>
    </citation>
    <scope>NUCLEOTIDE SEQUENCE</scope>
    <source>
        <strain evidence="12">ARSEF 14590</strain>
    </source>
</reference>
<dbReference type="InterPro" id="IPR009081">
    <property type="entry name" value="PP-bd_ACP"/>
</dbReference>
<feature type="domain" description="PKS/mFAS DH" evidence="11">
    <location>
        <begin position="846"/>
        <end position="1150"/>
    </location>
</feature>
<dbReference type="InterPro" id="IPR006162">
    <property type="entry name" value="Ppantetheine_attach_site"/>
</dbReference>
<dbReference type="PROSITE" id="PS00012">
    <property type="entry name" value="PHOSPHOPANTETHEINE"/>
    <property type="match status" value="1"/>
</dbReference>
<dbReference type="InterPro" id="IPR014031">
    <property type="entry name" value="Ketoacyl_synth_C"/>
</dbReference>
<evidence type="ECO:0000256" key="8">
    <source>
        <dbReference type="PROSITE-ProRule" id="PRU01363"/>
    </source>
</evidence>
<dbReference type="PROSITE" id="PS52004">
    <property type="entry name" value="KS3_2"/>
    <property type="match status" value="1"/>
</dbReference>
<dbReference type="CDD" id="cd05195">
    <property type="entry name" value="enoyl_red"/>
    <property type="match status" value="1"/>
</dbReference>
<dbReference type="Gene3D" id="3.10.129.110">
    <property type="entry name" value="Polyketide synthase dehydratase"/>
    <property type="match status" value="1"/>
</dbReference>
<dbReference type="InterPro" id="IPR016039">
    <property type="entry name" value="Thiolase-like"/>
</dbReference>
<keyword evidence="7" id="KW-0012">Acyltransferase</keyword>
<evidence type="ECO:0000256" key="7">
    <source>
        <dbReference type="ARBA" id="ARBA00023315"/>
    </source>
</evidence>
<keyword evidence="13" id="KW-1185">Reference proteome</keyword>
<evidence type="ECO:0000256" key="6">
    <source>
        <dbReference type="ARBA" id="ARBA00023268"/>
    </source>
</evidence>
<dbReference type="Pfam" id="PF14765">
    <property type="entry name" value="PS-DH"/>
    <property type="match status" value="1"/>
</dbReference>
<feature type="active site" description="Proton acceptor; for dehydratase activity" evidence="8">
    <location>
        <position position="878"/>
    </location>
</feature>
<dbReference type="Pfam" id="PF08659">
    <property type="entry name" value="KR"/>
    <property type="match status" value="1"/>
</dbReference>
<dbReference type="InterPro" id="IPR020843">
    <property type="entry name" value="ER"/>
</dbReference>
<dbReference type="InterPro" id="IPR020841">
    <property type="entry name" value="PKS_Beta-ketoAc_synthase_dom"/>
</dbReference>
<feature type="region of interest" description="N-terminal hotdog fold" evidence="8">
    <location>
        <begin position="846"/>
        <end position="981"/>
    </location>
</feature>
<dbReference type="SUPFAM" id="SSF52151">
    <property type="entry name" value="FabD/lysophospholipase-like"/>
    <property type="match status" value="1"/>
</dbReference>
<feature type="region of interest" description="C-terminal hotdog fold" evidence="8">
    <location>
        <begin position="993"/>
        <end position="1150"/>
    </location>
</feature>
<name>A0AAJ0FTG3_9HYPO</name>
<dbReference type="GO" id="GO:0016491">
    <property type="term" value="F:oxidoreductase activity"/>
    <property type="evidence" value="ECO:0007669"/>
    <property type="project" value="UniProtKB-KW"/>
</dbReference>
<evidence type="ECO:0000259" key="9">
    <source>
        <dbReference type="PROSITE" id="PS50075"/>
    </source>
</evidence>
<dbReference type="SUPFAM" id="SSF51735">
    <property type="entry name" value="NAD(P)-binding Rossmann-fold domains"/>
    <property type="match status" value="2"/>
</dbReference>
<evidence type="ECO:0000256" key="2">
    <source>
        <dbReference type="ARBA" id="ARBA00022553"/>
    </source>
</evidence>
<dbReference type="Gene3D" id="3.40.47.10">
    <property type="match status" value="1"/>
</dbReference>
<dbReference type="InterPro" id="IPR013149">
    <property type="entry name" value="ADH-like_C"/>
</dbReference>
<dbReference type="PANTHER" id="PTHR43775">
    <property type="entry name" value="FATTY ACID SYNTHASE"/>
    <property type="match status" value="1"/>
</dbReference>
<dbReference type="InterPro" id="IPR013968">
    <property type="entry name" value="PKS_KR"/>
</dbReference>
<evidence type="ECO:0000259" key="11">
    <source>
        <dbReference type="PROSITE" id="PS52019"/>
    </source>
</evidence>
<keyword evidence="1" id="KW-0596">Phosphopantetheine</keyword>
<dbReference type="InterPro" id="IPR036291">
    <property type="entry name" value="NAD(P)-bd_dom_sf"/>
</dbReference>
<dbReference type="SMART" id="SM00823">
    <property type="entry name" value="PKS_PP"/>
    <property type="match status" value="1"/>
</dbReference>
<dbReference type="InterPro" id="IPR011032">
    <property type="entry name" value="GroES-like_sf"/>
</dbReference>
<dbReference type="SMART" id="SM00827">
    <property type="entry name" value="PKS_AT"/>
    <property type="match status" value="1"/>
</dbReference>
<evidence type="ECO:0008006" key="14">
    <source>
        <dbReference type="Google" id="ProtNLM"/>
    </source>
</evidence>
<feature type="domain" description="Carrier" evidence="9">
    <location>
        <begin position="2012"/>
        <end position="2089"/>
    </location>
</feature>
<evidence type="ECO:0000313" key="13">
    <source>
        <dbReference type="Proteomes" id="UP001251528"/>
    </source>
</evidence>